<protein>
    <recommendedName>
        <fullName evidence="3">Flagellar protein FlgN</fullName>
    </recommendedName>
</protein>
<dbReference type="AlphaFoldDB" id="A0A515ETU8"/>
<keyword evidence="2" id="KW-1185">Reference proteome</keyword>
<dbReference type="RefSeq" id="WP_142813422.1">
    <property type="nucleotide sequence ID" value="NZ_CP036282.1"/>
</dbReference>
<organism evidence="1 2">
    <name type="scientific">Rhodoferax aquaticus</name>
    <dbReference type="NCBI Taxonomy" id="2527691"/>
    <lineage>
        <taxon>Bacteria</taxon>
        <taxon>Pseudomonadati</taxon>
        <taxon>Pseudomonadota</taxon>
        <taxon>Betaproteobacteria</taxon>
        <taxon>Burkholderiales</taxon>
        <taxon>Comamonadaceae</taxon>
        <taxon>Rhodoferax</taxon>
    </lineage>
</organism>
<dbReference type="KEGG" id="rhg:EXZ61_19145"/>
<accession>A0A515ETU8</accession>
<proteinExistence type="predicted"/>
<reference evidence="2" key="2">
    <citation type="journal article" date="2020" name="Int. J. Syst. Evol. Microbiol.">
        <title>Genomic insights into a novel species Rhodoferax aquaticus sp. nov., isolated from freshwater.</title>
        <authorList>
            <person name="Li T."/>
            <person name="Zhuo Y."/>
            <person name="Jin C.Z."/>
            <person name="Wu X."/>
            <person name="Ko S.R."/>
            <person name="Jin F.J."/>
            <person name="Ahn C.Y."/>
            <person name="Oh H.M."/>
            <person name="Lee H.G."/>
            <person name="Jin L."/>
        </authorList>
    </citation>
    <scope>NUCLEOTIDE SEQUENCE [LARGE SCALE GENOMIC DNA]</scope>
    <source>
        <strain evidence="2">Gr-4</strain>
    </source>
</reference>
<gene>
    <name evidence="1" type="ORF">EXZ61_19145</name>
</gene>
<dbReference type="Proteomes" id="UP000317365">
    <property type="component" value="Chromosome"/>
</dbReference>
<dbReference type="EMBL" id="CP036282">
    <property type="protein sequence ID" value="QDL56105.1"/>
    <property type="molecule type" value="Genomic_DNA"/>
</dbReference>
<reference evidence="2" key="1">
    <citation type="submission" date="2019-02" db="EMBL/GenBank/DDBJ databases">
        <title>Complete genome sequence of Rhodoferax sp. Gr-4.</title>
        <authorList>
            <person name="Jin L."/>
        </authorList>
    </citation>
    <scope>NUCLEOTIDE SEQUENCE [LARGE SCALE GENOMIC DNA]</scope>
    <source>
        <strain evidence="2">Gr-4</strain>
    </source>
</reference>
<evidence type="ECO:0000313" key="2">
    <source>
        <dbReference type="Proteomes" id="UP000317365"/>
    </source>
</evidence>
<name>A0A515ETU8_9BURK</name>
<evidence type="ECO:0000313" key="1">
    <source>
        <dbReference type="EMBL" id="QDL56105.1"/>
    </source>
</evidence>
<evidence type="ECO:0008006" key="3">
    <source>
        <dbReference type="Google" id="ProtNLM"/>
    </source>
</evidence>
<sequence length="124" mass="13410">MLNDPVSLQLDQLELQFSQASEALLSGSSDDIQLASVSLQKGAVELLQLVDELGRNRLDKLRHAERLHLLAAGISVLRENLLRRAAFVEQGLQILMPSAKRTTYSPVIGPYGSSSVGAKRGAMA</sequence>